<dbReference type="Gene3D" id="3.40.50.300">
    <property type="entry name" value="P-loop containing nucleotide triphosphate hydrolases"/>
    <property type="match status" value="1"/>
</dbReference>
<accession>A0A6J5QKN3</accession>
<evidence type="ECO:0000313" key="1">
    <source>
        <dbReference type="EMBL" id="CAB4184923.1"/>
    </source>
</evidence>
<sequence>MNVEVQVKLDKFKLRWYQSEIWDLIQSRKCKRLLYIASRRAGKDILCWNLAIRKAITSTCLVFYVLPTYSQGRKAIWDAITIDGIKFTDFIPQELIASINQNEMKIKFKNDSIIQVIGGDSYNTSLVGTNPTFIVLSEYSLMPPDIFNFIRPILAANGGTCIINGTPRGKNHFFSLYKIAQELPEWKVIVHKASEIQHISQSVLANERSQMDEGLFLQEYECSFERGISGSYYGQALDQLKLRGQINHINWEPNLLVYTAWDIGVNDATTIIFWQQVDNSTVVRIIDCYSGTGHGLDHYVKTLQNKPYNYGDHFAPHDIKVREWGGGAVTRYEKARQLGISFKLIEQVPIIDGIDNVLANFSKFWIDSEKCKSLIDALENYRKQFDDSKNIYLNKPLHNWASNYADSLRYLCLALHKTKKGLTSEEFDRKKAAAMYGNNDLPRFFRDDINYNRYGS</sequence>
<evidence type="ECO:0008006" key="4">
    <source>
        <dbReference type="Google" id="ProtNLM"/>
    </source>
</evidence>
<proteinExistence type="predicted"/>
<dbReference type="EMBL" id="LR797425">
    <property type="protein sequence ID" value="CAB4215369.1"/>
    <property type="molecule type" value="Genomic_DNA"/>
</dbReference>
<organism evidence="1">
    <name type="scientific">uncultured Caudovirales phage</name>
    <dbReference type="NCBI Taxonomy" id="2100421"/>
    <lineage>
        <taxon>Viruses</taxon>
        <taxon>Duplodnaviria</taxon>
        <taxon>Heunggongvirae</taxon>
        <taxon>Uroviricota</taxon>
        <taxon>Caudoviricetes</taxon>
        <taxon>Peduoviridae</taxon>
        <taxon>Maltschvirus</taxon>
        <taxon>Maltschvirus maltsch</taxon>
    </lineage>
</organism>
<dbReference type="EMBL" id="LR797063">
    <property type="protein sequence ID" value="CAB4184923.1"/>
    <property type="molecule type" value="Genomic_DNA"/>
</dbReference>
<protein>
    <recommendedName>
        <fullName evidence="4">Terminase-like family</fullName>
    </recommendedName>
</protein>
<gene>
    <name evidence="1" type="ORF">UFOVP1112_48</name>
    <name evidence="2" type="ORF">UFOVP1385_21</name>
    <name evidence="3" type="ORF">UFOVP1478_21</name>
</gene>
<name>A0A6J5QKN3_9CAUD</name>
<dbReference type="EMBL" id="LR797335">
    <property type="protein sequence ID" value="CAB4203965.1"/>
    <property type="molecule type" value="Genomic_DNA"/>
</dbReference>
<dbReference type="InterPro" id="IPR027417">
    <property type="entry name" value="P-loop_NTPase"/>
</dbReference>
<reference evidence="1" key="1">
    <citation type="submission" date="2020-05" db="EMBL/GenBank/DDBJ databases">
        <authorList>
            <person name="Chiriac C."/>
            <person name="Salcher M."/>
            <person name="Ghai R."/>
            <person name="Kavagutti S V."/>
        </authorList>
    </citation>
    <scope>NUCLEOTIDE SEQUENCE</scope>
</reference>
<dbReference type="Gene3D" id="3.30.420.280">
    <property type="match status" value="1"/>
</dbReference>
<evidence type="ECO:0000313" key="2">
    <source>
        <dbReference type="EMBL" id="CAB4203965.1"/>
    </source>
</evidence>
<evidence type="ECO:0000313" key="3">
    <source>
        <dbReference type="EMBL" id="CAB4215369.1"/>
    </source>
</evidence>